<organism evidence="3">
    <name type="scientific">Coccolithus braarudii</name>
    <dbReference type="NCBI Taxonomy" id="221442"/>
    <lineage>
        <taxon>Eukaryota</taxon>
        <taxon>Haptista</taxon>
        <taxon>Haptophyta</taxon>
        <taxon>Prymnesiophyceae</taxon>
        <taxon>Coccolithales</taxon>
        <taxon>Coccolithaceae</taxon>
        <taxon>Coccolithus</taxon>
    </lineage>
</organism>
<reference evidence="3" key="1">
    <citation type="submission" date="2021-01" db="EMBL/GenBank/DDBJ databases">
        <authorList>
            <person name="Corre E."/>
            <person name="Pelletier E."/>
            <person name="Niang G."/>
            <person name="Scheremetjew M."/>
            <person name="Finn R."/>
            <person name="Kale V."/>
            <person name="Holt S."/>
            <person name="Cochrane G."/>
            <person name="Meng A."/>
            <person name="Brown T."/>
            <person name="Cohen L."/>
        </authorList>
    </citation>
    <scope>NUCLEOTIDE SEQUENCE</scope>
    <source>
        <strain evidence="3">PLY182g</strain>
    </source>
</reference>
<evidence type="ECO:0000256" key="1">
    <source>
        <dbReference type="SAM" id="Coils"/>
    </source>
</evidence>
<name>A0A7S0LNS2_9EUKA</name>
<accession>A0A7S0LNS2</accession>
<dbReference type="InterPro" id="IPR039491">
    <property type="entry name" value="REX1-B"/>
</dbReference>
<evidence type="ECO:0000256" key="2">
    <source>
        <dbReference type="SAM" id="MobiDB-lite"/>
    </source>
</evidence>
<dbReference type="EMBL" id="HBEY01045147">
    <property type="protein sequence ID" value="CAD8618241.1"/>
    <property type="molecule type" value="Transcribed_RNA"/>
</dbReference>
<feature type="compositionally biased region" description="Basic and acidic residues" evidence="2">
    <location>
        <begin position="10"/>
        <end position="21"/>
    </location>
</feature>
<feature type="coiled-coil region" evidence="1">
    <location>
        <begin position="108"/>
        <end position="184"/>
    </location>
</feature>
<feature type="region of interest" description="Disordered" evidence="2">
    <location>
        <begin position="1"/>
        <end position="21"/>
    </location>
</feature>
<evidence type="ECO:0000313" key="3">
    <source>
        <dbReference type="EMBL" id="CAD8618241.1"/>
    </source>
</evidence>
<keyword evidence="1" id="KW-0175">Coiled coil</keyword>
<sequence>MLASGSARPQRNELPKKIEPSADDLRLPASATAGGVSPTVLVRVLQRCQEARIWLSEIFEGRFEDLVTEGKANEYAALIERFQPLYGVCADNLVRIADALRAAGYGPLANLVESVRHAEAKREELSRDVQVLRQHLSVGTLDDPYRKELQGQFERARAAVQEQVDTINESLEELRCEVADLDDE</sequence>
<dbReference type="Pfam" id="PF14966">
    <property type="entry name" value="DNA_repr_REX1B"/>
    <property type="match status" value="1"/>
</dbReference>
<gene>
    <name evidence="3" type="ORF">CPEL01642_LOCUS21622</name>
</gene>
<protein>
    <submittedName>
        <fullName evidence="3">Uncharacterized protein</fullName>
    </submittedName>
</protein>
<dbReference type="AlphaFoldDB" id="A0A7S0LNS2"/>
<proteinExistence type="predicted"/>